<name>A0A084GDX3_PSEDA</name>
<comment type="caution">
    <text evidence="8">The sequence shown here is derived from an EMBL/GenBank/DDBJ whole genome shotgun (WGS) entry which is preliminary data.</text>
</comment>
<dbReference type="Pfam" id="PF04082">
    <property type="entry name" value="Fungal_trans"/>
    <property type="match status" value="1"/>
</dbReference>
<dbReference type="InterPro" id="IPR051127">
    <property type="entry name" value="Fungal_SecMet_Regulators"/>
</dbReference>
<evidence type="ECO:0000313" key="9">
    <source>
        <dbReference type="Proteomes" id="UP000028545"/>
    </source>
</evidence>
<keyword evidence="5" id="KW-0539">Nucleus</keyword>
<dbReference type="PROSITE" id="PS00463">
    <property type="entry name" value="ZN2_CY6_FUNGAL_1"/>
    <property type="match status" value="1"/>
</dbReference>
<keyword evidence="9" id="KW-1185">Reference proteome</keyword>
<evidence type="ECO:0000259" key="7">
    <source>
        <dbReference type="PROSITE" id="PS50048"/>
    </source>
</evidence>
<evidence type="ECO:0000256" key="2">
    <source>
        <dbReference type="ARBA" id="ARBA00023015"/>
    </source>
</evidence>
<dbReference type="CDD" id="cd00067">
    <property type="entry name" value="GAL4"/>
    <property type="match status" value="1"/>
</dbReference>
<evidence type="ECO:0000256" key="3">
    <source>
        <dbReference type="ARBA" id="ARBA00023125"/>
    </source>
</evidence>
<dbReference type="AlphaFoldDB" id="A0A084GDX3"/>
<keyword evidence="4" id="KW-0804">Transcription</keyword>
<dbReference type="Pfam" id="PF00172">
    <property type="entry name" value="Zn_clus"/>
    <property type="match status" value="1"/>
</dbReference>
<proteinExistence type="predicted"/>
<dbReference type="SMART" id="SM00066">
    <property type="entry name" value="GAL4"/>
    <property type="match status" value="1"/>
</dbReference>
<dbReference type="GeneID" id="27720938"/>
<evidence type="ECO:0000256" key="4">
    <source>
        <dbReference type="ARBA" id="ARBA00023163"/>
    </source>
</evidence>
<evidence type="ECO:0000256" key="5">
    <source>
        <dbReference type="ARBA" id="ARBA00023242"/>
    </source>
</evidence>
<dbReference type="SMART" id="SM00906">
    <property type="entry name" value="Fungal_trans"/>
    <property type="match status" value="1"/>
</dbReference>
<dbReference type="OrthoDB" id="3364175at2759"/>
<dbReference type="OMA" id="PMSCDRC"/>
<dbReference type="InterPro" id="IPR001138">
    <property type="entry name" value="Zn2Cys6_DnaBD"/>
</dbReference>
<dbReference type="KEGG" id="sapo:SAPIO_CDS1866"/>
<protein>
    <recommendedName>
        <fullName evidence="7">Zn(2)-C6 fungal-type domain-containing protein</fullName>
    </recommendedName>
</protein>
<evidence type="ECO:0000256" key="6">
    <source>
        <dbReference type="SAM" id="MobiDB-lite"/>
    </source>
</evidence>
<organism evidence="8 9">
    <name type="scientific">Pseudallescheria apiosperma</name>
    <name type="common">Scedosporium apiospermum</name>
    <dbReference type="NCBI Taxonomy" id="563466"/>
    <lineage>
        <taxon>Eukaryota</taxon>
        <taxon>Fungi</taxon>
        <taxon>Dikarya</taxon>
        <taxon>Ascomycota</taxon>
        <taxon>Pezizomycotina</taxon>
        <taxon>Sordariomycetes</taxon>
        <taxon>Hypocreomycetidae</taxon>
        <taxon>Microascales</taxon>
        <taxon>Microascaceae</taxon>
        <taxon>Scedosporium</taxon>
    </lineage>
</organism>
<dbReference type="PANTHER" id="PTHR47424:SF3">
    <property type="entry name" value="REGULATORY PROTEIN GAL4"/>
    <property type="match status" value="1"/>
</dbReference>
<dbReference type="InterPro" id="IPR007219">
    <property type="entry name" value="XnlR_reg_dom"/>
</dbReference>
<dbReference type="CDD" id="cd12148">
    <property type="entry name" value="fungal_TF_MHR"/>
    <property type="match status" value="1"/>
</dbReference>
<reference evidence="8 9" key="1">
    <citation type="journal article" date="2014" name="Genome Announc.">
        <title>Draft genome sequence of the pathogenic fungus Scedosporium apiospermum.</title>
        <authorList>
            <person name="Vandeputte P."/>
            <person name="Ghamrawi S."/>
            <person name="Rechenmann M."/>
            <person name="Iltis A."/>
            <person name="Giraud S."/>
            <person name="Fleury M."/>
            <person name="Thornton C."/>
            <person name="Delhaes L."/>
            <person name="Meyer W."/>
            <person name="Papon N."/>
            <person name="Bouchara J.P."/>
        </authorList>
    </citation>
    <scope>NUCLEOTIDE SEQUENCE [LARGE SCALE GENOMIC DNA]</scope>
    <source>
        <strain evidence="8 9">IHEM 14462</strain>
    </source>
</reference>
<dbReference type="GO" id="GO:0005634">
    <property type="term" value="C:nucleus"/>
    <property type="evidence" value="ECO:0007669"/>
    <property type="project" value="TreeGrafter"/>
</dbReference>
<dbReference type="GO" id="GO:0006351">
    <property type="term" value="P:DNA-templated transcription"/>
    <property type="evidence" value="ECO:0007669"/>
    <property type="project" value="InterPro"/>
</dbReference>
<accession>A0A084GDX3</accession>
<sequence>MTMPSVSPKPAQNGSDRPARRRTAMSCDRCKSRKTKCVDPIPGPCHFCASIGAPCHLDASRRRQRPYYRVSEEEFRYMMRILEHFVPNTEFNLHTLKALAESLTSTSSNNSQASPTNDTVVVSVNGNSPSYLQPVGTPKDGPDIVVDEIEELHKELGWLRIDSNGVYRHVGANSTYLFLDAVRSLKRPRLSASSPKSEVLAPLSAAEACPPLTPETTHRLKPPRQINLPRRDLCDGCIARFFREIQSVYWFFSAEQLHARLDRIYAGDSAAATPATLCALYAIFAMTCETQMQKESPGLDMRPSLRYLALSKALVPALCDSGDIDSLRALCLLALALSSSMFGNTAYIYVGSAARIAFTLGLHTKGDISARHSLHKQVDLRLFCSLYLLDLDISLCYGHPTAISEDIIPGVLKLPSEDILSPGSNMPLNYLEVSCRLAQLKRTASRVIYRVPTPNTLNLALSTVSTLMNDLQNWYSELPPHLRDFNQVAGFHKRSVAVLHLRYWRTVMFTTRPFKLYNVSREGRKLADATKQKWFDDFGTMCLGAAQKAMEAIAFLRDHDLLTSRIPFDCTSILECMQVSLLALIETNAAEQLENVKTCTRTLQGMEQILWTKHALTEVMAQLEEHGIWDGENVLYPASMETPNLMFLDIVPNNEFAVDSGTYLSGVGLGDMNVQLSHSPQFQEL</sequence>
<dbReference type="PROSITE" id="PS50048">
    <property type="entry name" value="ZN2_CY6_FUNGAL_2"/>
    <property type="match status" value="1"/>
</dbReference>
<dbReference type="VEuPathDB" id="FungiDB:SAPIO_CDS1866"/>
<dbReference type="GO" id="GO:0008270">
    <property type="term" value="F:zinc ion binding"/>
    <property type="evidence" value="ECO:0007669"/>
    <property type="project" value="InterPro"/>
</dbReference>
<dbReference type="GO" id="GO:0000435">
    <property type="term" value="P:positive regulation of transcription from RNA polymerase II promoter by galactose"/>
    <property type="evidence" value="ECO:0007669"/>
    <property type="project" value="TreeGrafter"/>
</dbReference>
<dbReference type="Gene3D" id="4.10.240.10">
    <property type="entry name" value="Zn(2)-C6 fungal-type DNA-binding domain"/>
    <property type="match status" value="1"/>
</dbReference>
<dbReference type="GO" id="GO:0000978">
    <property type="term" value="F:RNA polymerase II cis-regulatory region sequence-specific DNA binding"/>
    <property type="evidence" value="ECO:0007669"/>
    <property type="project" value="TreeGrafter"/>
</dbReference>
<feature type="domain" description="Zn(2)-C6 fungal-type" evidence="7">
    <location>
        <begin position="26"/>
        <end position="57"/>
    </location>
</feature>
<evidence type="ECO:0000256" key="1">
    <source>
        <dbReference type="ARBA" id="ARBA00022723"/>
    </source>
</evidence>
<dbReference type="PANTHER" id="PTHR47424">
    <property type="entry name" value="REGULATORY PROTEIN GAL4"/>
    <property type="match status" value="1"/>
</dbReference>
<keyword evidence="1" id="KW-0479">Metal-binding</keyword>
<evidence type="ECO:0000313" key="8">
    <source>
        <dbReference type="EMBL" id="KEZ45535.1"/>
    </source>
</evidence>
<keyword evidence="2" id="KW-0805">Transcription regulation</keyword>
<dbReference type="Proteomes" id="UP000028545">
    <property type="component" value="Unassembled WGS sequence"/>
</dbReference>
<dbReference type="HOGENOM" id="CLU_022493_0_0_1"/>
<dbReference type="EMBL" id="JOWA01000077">
    <property type="protein sequence ID" value="KEZ45535.1"/>
    <property type="molecule type" value="Genomic_DNA"/>
</dbReference>
<dbReference type="GO" id="GO:0000981">
    <property type="term" value="F:DNA-binding transcription factor activity, RNA polymerase II-specific"/>
    <property type="evidence" value="ECO:0007669"/>
    <property type="project" value="InterPro"/>
</dbReference>
<dbReference type="RefSeq" id="XP_016645334.1">
    <property type="nucleotide sequence ID" value="XM_016785037.1"/>
</dbReference>
<keyword evidence="3" id="KW-0238">DNA-binding</keyword>
<feature type="region of interest" description="Disordered" evidence="6">
    <location>
        <begin position="1"/>
        <end position="25"/>
    </location>
</feature>
<dbReference type="InterPro" id="IPR036864">
    <property type="entry name" value="Zn2-C6_fun-type_DNA-bd_sf"/>
</dbReference>
<gene>
    <name evidence="8" type="ORF">SAPIO_CDS1866</name>
</gene>
<dbReference type="SUPFAM" id="SSF57701">
    <property type="entry name" value="Zn2/Cys6 DNA-binding domain"/>
    <property type="match status" value="1"/>
</dbReference>